<protein>
    <submittedName>
        <fullName evidence="1">Uncharacterized protein</fullName>
    </submittedName>
</protein>
<organism evidence="1">
    <name type="scientific">Arion vulgaris</name>
    <dbReference type="NCBI Taxonomy" id="1028688"/>
    <lineage>
        <taxon>Eukaryota</taxon>
        <taxon>Metazoa</taxon>
        <taxon>Spiralia</taxon>
        <taxon>Lophotrochozoa</taxon>
        <taxon>Mollusca</taxon>
        <taxon>Gastropoda</taxon>
        <taxon>Heterobranchia</taxon>
        <taxon>Euthyneura</taxon>
        <taxon>Panpulmonata</taxon>
        <taxon>Eupulmonata</taxon>
        <taxon>Stylommatophora</taxon>
        <taxon>Helicina</taxon>
        <taxon>Arionoidea</taxon>
        <taxon>Arionidae</taxon>
        <taxon>Arion</taxon>
    </lineage>
</organism>
<reference evidence="1" key="1">
    <citation type="submission" date="2014-12" db="EMBL/GenBank/DDBJ databases">
        <title>Insight into the proteome of Arion vulgaris.</title>
        <authorList>
            <person name="Aradska J."/>
            <person name="Bulat T."/>
            <person name="Smidak R."/>
            <person name="Sarate P."/>
            <person name="Gangsoo J."/>
            <person name="Sialana F."/>
            <person name="Bilban M."/>
            <person name="Lubec G."/>
        </authorList>
    </citation>
    <scope>NUCLEOTIDE SEQUENCE</scope>
    <source>
        <tissue evidence="1">Skin</tissue>
    </source>
</reference>
<proteinExistence type="predicted"/>
<sequence length="57" mass="6442">MNNLTSSPGNRLHRCSLIKQVGFKEGRQIQSQECHAVNRCQAKMLRYHSIAVNSGIM</sequence>
<gene>
    <name evidence="1" type="primary">ORF5789</name>
</gene>
<evidence type="ECO:0000313" key="1">
    <source>
        <dbReference type="EMBL" id="CEK48950.1"/>
    </source>
</evidence>
<name>A0A0B6Y0D3_9EUPU</name>
<dbReference type="AlphaFoldDB" id="A0A0B6Y0D3"/>
<accession>A0A0B6Y0D3</accession>
<dbReference type="EMBL" id="HACG01002085">
    <property type="protein sequence ID" value="CEK48950.1"/>
    <property type="molecule type" value="Transcribed_RNA"/>
</dbReference>